<dbReference type="CDD" id="cd17546">
    <property type="entry name" value="REC_hyHK_CKI1_RcsC-like"/>
    <property type="match status" value="1"/>
</dbReference>
<evidence type="ECO:0000259" key="11">
    <source>
        <dbReference type="PROSITE" id="PS50109"/>
    </source>
</evidence>
<evidence type="ECO:0000256" key="4">
    <source>
        <dbReference type="ARBA" id="ARBA00022679"/>
    </source>
</evidence>
<dbReference type="PRINTS" id="PR00344">
    <property type="entry name" value="BCTRLSENSOR"/>
</dbReference>
<dbReference type="EMBL" id="CAJVPD010000270">
    <property type="protein sequence ID" value="CAG8412587.1"/>
    <property type="molecule type" value="Genomic_DNA"/>
</dbReference>
<evidence type="ECO:0000256" key="6">
    <source>
        <dbReference type="ARBA" id="ARBA00022741"/>
    </source>
</evidence>
<dbReference type="SMART" id="SM00388">
    <property type="entry name" value="HisKA"/>
    <property type="match status" value="1"/>
</dbReference>
<feature type="domain" description="HAMP" evidence="13">
    <location>
        <begin position="473"/>
        <end position="525"/>
    </location>
</feature>
<evidence type="ECO:0000256" key="2">
    <source>
        <dbReference type="ARBA" id="ARBA00012438"/>
    </source>
</evidence>
<feature type="domain" description="Histidine kinase" evidence="11">
    <location>
        <begin position="547"/>
        <end position="772"/>
    </location>
</feature>
<feature type="domain" description="HAMP" evidence="13">
    <location>
        <begin position="381"/>
        <end position="433"/>
    </location>
</feature>
<dbReference type="FunFam" id="1.20.120.1530:FF:000001">
    <property type="entry name" value="Two-component osmosensing histidine kinase"/>
    <property type="match status" value="1"/>
</dbReference>
<keyword evidence="6" id="KW-0547">Nucleotide-binding</keyword>
<dbReference type="AlphaFoldDB" id="A0A9W4JUJ8"/>
<dbReference type="SUPFAM" id="SSF52172">
    <property type="entry name" value="CheY-like"/>
    <property type="match status" value="1"/>
</dbReference>
<dbReference type="Pfam" id="PF00672">
    <property type="entry name" value="HAMP"/>
    <property type="match status" value="2"/>
</dbReference>
<feature type="domain" description="Response regulatory" evidence="12">
    <location>
        <begin position="917"/>
        <end position="1036"/>
    </location>
</feature>
<dbReference type="GO" id="GO:0005524">
    <property type="term" value="F:ATP binding"/>
    <property type="evidence" value="ECO:0007669"/>
    <property type="project" value="UniProtKB-KW"/>
</dbReference>
<dbReference type="Gene3D" id="3.30.565.10">
    <property type="entry name" value="Histidine kinase-like ATPase, C-terminal domain"/>
    <property type="match status" value="1"/>
</dbReference>
<dbReference type="InterPro" id="IPR003594">
    <property type="entry name" value="HATPase_dom"/>
</dbReference>
<dbReference type="Pfam" id="PF00072">
    <property type="entry name" value="Response_reg"/>
    <property type="match status" value="1"/>
</dbReference>
<feature type="domain" description="HAMP" evidence="13">
    <location>
        <begin position="289"/>
        <end position="341"/>
    </location>
</feature>
<dbReference type="InterPro" id="IPR003660">
    <property type="entry name" value="HAMP_dom"/>
</dbReference>
<dbReference type="Pfam" id="PF02518">
    <property type="entry name" value="HATPase_c"/>
    <property type="match status" value="1"/>
</dbReference>
<dbReference type="SMART" id="SM00304">
    <property type="entry name" value="HAMP"/>
    <property type="match status" value="5"/>
</dbReference>
<feature type="modified residue" description="4-aspartylphosphate" evidence="10">
    <location>
        <position position="966"/>
    </location>
</feature>
<dbReference type="GO" id="GO:0071474">
    <property type="term" value="P:cellular hyperosmotic response"/>
    <property type="evidence" value="ECO:0007669"/>
    <property type="project" value="TreeGrafter"/>
</dbReference>
<dbReference type="Gene3D" id="1.20.120.1530">
    <property type="match status" value="2"/>
</dbReference>
<dbReference type="PROSITE" id="PS50885">
    <property type="entry name" value="HAMP"/>
    <property type="match status" value="5"/>
</dbReference>
<dbReference type="InterPro" id="IPR005467">
    <property type="entry name" value="His_kinase_dom"/>
</dbReference>
<evidence type="ECO:0000256" key="10">
    <source>
        <dbReference type="PROSITE-ProRule" id="PRU00169"/>
    </source>
</evidence>
<dbReference type="InterPro" id="IPR001789">
    <property type="entry name" value="Sig_transdc_resp-reg_receiver"/>
</dbReference>
<dbReference type="FunFam" id="3.30.565.10:FF:000010">
    <property type="entry name" value="Sensor histidine kinase RcsC"/>
    <property type="match status" value="1"/>
</dbReference>
<dbReference type="SUPFAM" id="SSF55874">
    <property type="entry name" value="ATPase domain of HSP90 chaperone/DNA topoisomerase II/histidine kinase"/>
    <property type="match status" value="1"/>
</dbReference>
<sequence>MTVVLPASPIANENRWSPTSSQSSMAMVDAARPAWVSDADLMQARAALQHQQSSEISVPREFISLIVDELIYRRDAHSSIGKIENECSHLRKELRKHTHINEAFQKELREIGEIITQVAHGDLSQRARMHPLEMSPDIATFKQTINTMMDQLQVFSQEVSKVAREVGAEGVLGGQAKIEGIQGIWHELTVNVNAMANNLTTQVRDITTVTTAVAKGDLQRKVQADCKGEILLLKNIINSMVDQLREFAFEVSRVAREVGSDGVLGGQAVVHGVEGTWKNLTENVNRMASNLTQQVREIADVTTAVARGDLTKKVTADVKGEILDLKLTINAMVDRLNQFAFEVSRMAREVGTDGTLGGQAQVENVEGRWRDLTDNVNTMAQNLTFQVRQISNVTQAIARGDLSTKIEVHAQGEILTLKETINSMVDGLGEFAREVKGVARDVGVNGKLGGQANVAGSHGIWRSISEDVNTMADNLTSQVRAFGEISEAAMSGDFSKLITVSASGEMDDLKQKINKMISSLRDSIQRNTAAREAAELANRSKSEFLANMSHEIRTPMNGIIGLSSLALDTDELQAPVRETLNMVHNLAISLLTIIDDILDISKIEANKLMIEKMPFSLGTTVFSVLKALSVETNEKALGLIYTVDGEVPDYLIGDAYRLRQVMLNLVGNAVKFTDHGDIRVEIKRAIDEKCASDETAFQFSVSDPGIGIDESKLGMIFDKFQQADGSMTRRFGGTGLGLAISKRLVSAMGGDIWVSSNVGEGSTFSFTCRVKLAQPPVGFADQILPYRGKRVLFLDHSLSQSFPILAVLTGLGLDPMVVTEEQLECGQFQGDWACSFDAILVENLETAAKLRACTNLQPIPLVITSTMVSIALRAAGELGISSYITVPCRPIDLWNGILPALGNRATRTPSGYTRSLAILLAEDNDVNQKVAVRILEKFNHTVTVVDNGLQAVKEVQLHRYDVILMDVQMPVMGGFEATGNIRQYEKMNGLPRTPIIALTAHAMLGDRDKCISAGMDDYLSKPLDSGRMMQTIMDCSAMNIPSLPAIEE</sequence>
<evidence type="ECO:0000259" key="13">
    <source>
        <dbReference type="PROSITE" id="PS50885"/>
    </source>
</evidence>
<evidence type="ECO:0000256" key="3">
    <source>
        <dbReference type="ARBA" id="ARBA00022553"/>
    </source>
</evidence>
<dbReference type="CDD" id="cd16922">
    <property type="entry name" value="HATPase_EvgS-ArcB-TorS-like"/>
    <property type="match status" value="1"/>
</dbReference>
<evidence type="ECO:0000313" key="15">
    <source>
        <dbReference type="Proteomes" id="UP001152592"/>
    </source>
</evidence>
<dbReference type="InterPro" id="IPR003661">
    <property type="entry name" value="HisK_dim/P_dom"/>
</dbReference>
<evidence type="ECO:0000256" key="1">
    <source>
        <dbReference type="ARBA" id="ARBA00000085"/>
    </source>
</evidence>
<keyword evidence="4" id="KW-0808">Transferase</keyword>
<dbReference type="Gene3D" id="3.40.50.2300">
    <property type="match status" value="1"/>
</dbReference>
<evidence type="ECO:0000256" key="5">
    <source>
        <dbReference type="ARBA" id="ARBA00022737"/>
    </source>
</evidence>
<dbReference type="InterPro" id="IPR011006">
    <property type="entry name" value="CheY-like_superfamily"/>
</dbReference>
<dbReference type="Pfam" id="PF18947">
    <property type="entry name" value="HAMP_2"/>
    <property type="match status" value="2"/>
</dbReference>
<dbReference type="PROSITE" id="PS50109">
    <property type="entry name" value="HIS_KIN"/>
    <property type="match status" value="1"/>
</dbReference>
<evidence type="ECO:0000256" key="8">
    <source>
        <dbReference type="ARBA" id="ARBA00022840"/>
    </source>
</evidence>
<dbReference type="PANTHER" id="PTHR45339:SF1">
    <property type="entry name" value="HYBRID SIGNAL TRANSDUCTION HISTIDINE KINASE J"/>
    <property type="match status" value="1"/>
</dbReference>
<dbReference type="PANTHER" id="PTHR45339">
    <property type="entry name" value="HYBRID SIGNAL TRANSDUCTION HISTIDINE KINASE J"/>
    <property type="match status" value="1"/>
</dbReference>
<organism evidence="14 15">
    <name type="scientific">Penicillium salamii</name>
    <dbReference type="NCBI Taxonomy" id="1612424"/>
    <lineage>
        <taxon>Eukaryota</taxon>
        <taxon>Fungi</taxon>
        <taxon>Dikarya</taxon>
        <taxon>Ascomycota</taxon>
        <taxon>Pezizomycotina</taxon>
        <taxon>Eurotiomycetes</taxon>
        <taxon>Eurotiomycetidae</taxon>
        <taxon>Eurotiales</taxon>
        <taxon>Aspergillaceae</taxon>
        <taxon>Penicillium</taxon>
    </lineage>
</organism>
<protein>
    <recommendedName>
        <fullName evidence="2">histidine kinase</fullName>
        <ecNumber evidence="2">2.7.13.3</ecNumber>
    </recommendedName>
</protein>
<dbReference type="SMART" id="SM00387">
    <property type="entry name" value="HATPase_c"/>
    <property type="match status" value="1"/>
</dbReference>
<name>A0A9W4JUJ8_9EURO</name>
<reference evidence="14" key="1">
    <citation type="submission" date="2021-07" db="EMBL/GenBank/DDBJ databases">
        <authorList>
            <person name="Branca A.L. A."/>
        </authorList>
    </citation>
    <scope>NUCLEOTIDE SEQUENCE</scope>
</reference>
<dbReference type="Gene3D" id="1.10.287.130">
    <property type="match status" value="1"/>
</dbReference>
<dbReference type="GO" id="GO:0016020">
    <property type="term" value="C:membrane"/>
    <property type="evidence" value="ECO:0007669"/>
    <property type="project" value="InterPro"/>
</dbReference>
<feature type="domain" description="HAMP" evidence="13">
    <location>
        <begin position="102"/>
        <end position="157"/>
    </location>
</feature>
<dbReference type="SMART" id="SM00448">
    <property type="entry name" value="REC"/>
    <property type="match status" value="1"/>
</dbReference>
<dbReference type="CDD" id="cd00082">
    <property type="entry name" value="HisKA"/>
    <property type="match status" value="1"/>
</dbReference>
<accession>A0A9W4JUJ8</accession>
<proteinExistence type="predicted"/>
<dbReference type="InterPro" id="IPR036097">
    <property type="entry name" value="HisK_dim/P_sf"/>
</dbReference>
<evidence type="ECO:0000256" key="7">
    <source>
        <dbReference type="ARBA" id="ARBA00022777"/>
    </source>
</evidence>
<dbReference type="OrthoDB" id="5295627at2759"/>
<dbReference type="Pfam" id="PF00512">
    <property type="entry name" value="HisKA"/>
    <property type="match status" value="1"/>
</dbReference>
<gene>
    <name evidence="14" type="ORF">PSALAMII_LOCUS8852</name>
</gene>
<dbReference type="SUPFAM" id="SSF47384">
    <property type="entry name" value="Homodimeric domain of signal transducing histidine kinase"/>
    <property type="match status" value="1"/>
</dbReference>
<dbReference type="PROSITE" id="PS50110">
    <property type="entry name" value="RESPONSE_REGULATORY"/>
    <property type="match status" value="1"/>
</dbReference>
<comment type="catalytic activity">
    <reaction evidence="1">
        <text>ATP + protein L-histidine = ADP + protein N-phospho-L-histidine.</text>
        <dbReference type="EC" id="2.7.13.3"/>
    </reaction>
</comment>
<dbReference type="GO" id="GO:0000155">
    <property type="term" value="F:phosphorelay sensor kinase activity"/>
    <property type="evidence" value="ECO:0007669"/>
    <property type="project" value="InterPro"/>
</dbReference>
<dbReference type="EC" id="2.7.13.3" evidence="2"/>
<comment type="caution">
    <text evidence="14">The sequence shown here is derived from an EMBL/GenBank/DDBJ whole genome shotgun (WGS) entry which is preliminary data.</text>
</comment>
<dbReference type="Gene3D" id="1.10.8.500">
    <property type="entry name" value="HAMP domain in histidine kinase"/>
    <property type="match status" value="1"/>
</dbReference>
<dbReference type="FunFam" id="1.10.287.130:FF:000002">
    <property type="entry name" value="Two-component osmosensing histidine kinase"/>
    <property type="match status" value="1"/>
</dbReference>
<dbReference type="Proteomes" id="UP001152592">
    <property type="component" value="Unassembled WGS sequence"/>
</dbReference>
<keyword evidence="7" id="KW-0418">Kinase</keyword>
<keyword evidence="8" id="KW-0067">ATP-binding</keyword>
<dbReference type="FunFam" id="1.20.120.1530:FF:000002">
    <property type="entry name" value="Two-component osmosensing histidine kinase"/>
    <property type="match status" value="2"/>
</dbReference>
<evidence type="ECO:0000259" key="12">
    <source>
        <dbReference type="PROSITE" id="PS50110"/>
    </source>
</evidence>
<feature type="domain" description="HAMP" evidence="13">
    <location>
        <begin position="197"/>
        <end position="249"/>
    </location>
</feature>
<dbReference type="CDD" id="cd06225">
    <property type="entry name" value="HAMP"/>
    <property type="match status" value="3"/>
</dbReference>
<keyword evidence="3 10" id="KW-0597">Phosphoprotein</keyword>
<dbReference type="InterPro" id="IPR004358">
    <property type="entry name" value="Sig_transdc_His_kin-like_C"/>
</dbReference>
<keyword evidence="5" id="KW-0677">Repeat</keyword>
<keyword evidence="9" id="KW-0902">Two-component regulatory system</keyword>
<evidence type="ECO:0000256" key="9">
    <source>
        <dbReference type="ARBA" id="ARBA00023012"/>
    </source>
</evidence>
<dbReference type="SUPFAM" id="SSF58104">
    <property type="entry name" value="Methyl-accepting chemotaxis protein (MCP) signaling domain"/>
    <property type="match status" value="2"/>
</dbReference>
<dbReference type="InterPro" id="IPR036890">
    <property type="entry name" value="HATPase_C_sf"/>
</dbReference>
<evidence type="ECO:0000313" key="14">
    <source>
        <dbReference type="EMBL" id="CAG8412587.1"/>
    </source>
</evidence>